<name>A0ABQ9K8M6_HEVBR</name>
<organism evidence="1 2">
    <name type="scientific">Hevea brasiliensis</name>
    <name type="common">Para rubber tree</name>
    <name type="synonym">Siphonia brasiliensis</name>
    <dbReference type="NCBI Taxonomy" id="3981"/>
    <lineage>
        <taxon>Eukaryota</taxon>
        <taxon>Viridiplantae</taxon>
        <taxon>Streptophyta</taxon>
        <taxon>Embryophyta</taxon>
        <taxon>Tracheophyta</taxon>
        <taxon>Spermatophyta</taxon>
        <taxon>Magnoliopsida</taxon>
        <taxon>eudicotyledons</taxon>
        <taxon>Gunneridae</taxon>
        <taxon>Pentapetalae</taxon>
        <taxon>rosids</taxon>
        <taxon>fabids</taxon>
        <taxon>Malpighiales</taxon>
        <taxon>Euphorbiaceae</taxon>
        <taxon>Crotonoideae</taxon>
        <taxon>Micrandreae</taxon>
        <taxon>Hevea</taxon>
    </lineage>
</organism>
<feature type="non-terminal residue" evidence="1">
    <location>
        <position position="1"/>
    </location>
</feature>
<proteinExistence type="predicted"/>
<reference evidence="1 2" key="1">
    <citation type="journal article" date="2023" name="Plant Biotechnol. J.">
        <title>Chromosome-level wild Hevea brasiliensis genome provides new tools for genomic-assisted breeding and valuable loci to elevate rubber yield.</title>
        <authorList>
            <person name="Cheng H."/>
            <person name="Song X."/>
            <person name="Hu Y."/>
            <person name="Wu T."/>
            <person name="Yang Q."/>
            <person name="An Z."/>
            <person name="Feng S."/>
            <person name="Deng Z."/>
            <person name="Wu W."/>
            <person name="Zeng X."/>
            <person name="Tu M."/>
            <person name="Wang X."/>
            <person name="Huang H."/>
        </authorList>
    </citation>
    <scope>NUCLEOTIDE SEQUENCE [LARGE SCALE GENOMIC DNA]</scope>
    <source>
        <strain evidence="1">MT/VB/25A 57/8</strain>
    </source>
</reference>
<dbReference type="Proteomes" id="UP001174677">
    <property type="component" value="Unassembled WGS sequence"/>
</dbReference>
<keyword evidence="2" id="KW-1185">Reference proteome</keyword>
<evidence type="ECO:0000313" key="2">
    <source>
        <dbReference type="Proteomes" id="UP001174677"/>
    </source>
</evidence>
<sequence>LEHKAYWAIRAINFDLQAAGHKRLLQLDELEELRLDAYENARIYKERTKKWHDKHIKKKDFKEGDLVLLFNSRLKFFPGKLKSRWSGPFKVVKVFPHGAVEIFGENSGNFKVNGQRLRHYSVDEPIEKIATCYLSHSP</sequence>
<evidence type="ECO:0000313" key="1">
    <source>
        <dbReference type="EMBL" id="KAJ9128500.1"/>
    </source>
</evidence>
<protein>
    <recommendedName>
        <fullName evidence="3">Reverse transcriptase domain-containing protein</fullName>
    </recommendedName>
</protein>
<gene>
    <name evidence="1" type="ORF">P3X46_034947</name>
</gene>
<evidence type="ECO:0008006" key="3">
    <source>
        <dbReference type="Google" id="ProtNLM"/>
    </source>
</evidence>
<comment type="caution">
    <text evidence="1">The sequence shown here is derived from an EMBL/GenBank/DDBJ whole genome shotgun (WGS) entry which is preliminary data.</text>
</comment>
<accession>A0ABQ9K8M6</accession>
<dbReference type="EMBL" id="JARPOI010000588">
    <property type="protein sequence ID" value="KAJ9128500.1"/>
    <property type="molecule type" value="Genomic_DNA"/>
</dbReference>